<gene>
    <name evidence="1" type="primary">G1_23</name>
</gene>
<accession>A0A173DXM0</accession>
<sequence length="444" mass="48112">MAALLIIGAMTVSCQSLVDDQQLANKDKVTLTATVSLPDGNGTKALTDPGDGTLKKTFATGDRISVRFKTKGGAWVKVVSEELNDGDIERDGKKARFTITLTAEQEPSKEDNYVTYIYPASIATADGMVINSSILSSQDGTLASLASNLDACINSANWDGSSTLPNLRLENEFAIGKFTFLNGASENINAQLTGVTIKVDNVDIDDRTYVITPPSGSSSFTSEPIYVALYRTNSYGATVTITATTATGTYNNANTIAITSEHPISPGKIYNISVKLPVVPTGAINGLFSVSSTKQVYFSQGNLQYTKSTSTWSFMEHQYNTVEINGYPYKDDYEDTDVVSLFGWATSGYDHGATCYQPYSTNGDNSNYYAYGNASYNLYDQTGKADWGYNAISNGGNTENSGWRTLTTAEWQYLFSGRTNASSFMEMLRLMIFMASLSCPTTRS</sequence>
<organism evidence="1">
    <name type="scientific">uncultured bacterium G1</name>
    <dbReference type="NCBI Taxonomy" id="1821258"/>
    <lineage>
        <taxon>Bacteria</taxon>
        <taxon>environmental samples</taxon>
    </lineage>
</organism>
<protein>
    <submittedName>
        <fullName evidence="1">Uncharacterized protein</fullName>
    </submittedName>
</protein>
<evidence type="ECO:0000313" key="1">
    <source>
        <dbReference type="EMBL" id="ANG65667.1"/>
    </source>
</evidence>
<name>A0A173DXM0_9BACT</name>
<dbReference type="EMBL" id="KU952095">
    <property type="protein sequence ID" value="ANG65667.1"/>
    <property type="molecule type" value="Genomic_DNA"/>
</dbReference>
<dbReference type="AlphaFoldDB" id="A0A173DXM0"/>
<reference evidence="1" key="1">
    <citation type="submission" date="2016-03" db="EMBL/GenBank/DDBJ databases">
        <title>Improved glycerol to ethanol conversion by E. coli using a metagenomic fragment isolated from an anaerobic reactor.</title>
        <authorList>
            <person name="Loaces I."/>
            <person name="Rodriguez C."/>
            <person name="Amarelle V."/>
            <person name="Fabiano E."/>
            <person name="Noya F."/>
        </authorList>
    </citation>
    <scope>NUCLEOTIDE SEQUENCE</scope>
</reference>
<proteinExistence type="predicted"/>